<name>A0ABW7K0I7_9NOCA</name>
<dbReference type="InterPro" id="IPR050469">
    <property type="entry name" value="Diguanylate_Cyclase"/>
</dbReference>
<comment type="caution">
    <text evidence="2">The sequence shown here is derived from an EMBL/GenBank/DDBJ whole genome shotgun (WGS) entry which is preliminary data.</text>
</comment>
<dbReference type="PROSITE" id="PS50887">
    <property type="entry name" value="GGDEF"/>
    <property type="match status" value="1"/>
</dbReference>
<dbReference type="SUPFAM" id="SSF55073">
    <property type="entry name" value="Nucleotide cyclase"/>
    <property type="match status" value="1"/>
</dbReference>
<keyword evidence="3" id="KW-1185">Reference proteome</keyword>
<evidence type="ECO:0000313" key="3">
    <source>
        <dbReference type="Proteomes" id="UP001609219"/>
    </source>
</evidence>
<reference evidence="2 3" key="1">
    <citation type="submission" date="2024-10" db="EMBL/GenBank/DDBJ databases">
        <authorList>
            <person name="Riesco R."/>
        </authorList>
    </citation>
    <scope>NUCLEOTIDE SEQUENCE [LARGE SCALE GENOMIC DNA]</scope>
    <source>
        <strain evidence="2 3">NCIMB 15450</strain>
    </source>
</reference>
<dbReference type="SMART" id="SM00267">
    <property type="entry name" value="GGDEF"/>
    <property type="match status" value="1"/>
</dbReference>
<dbReference type="EMBL" id="JBIMSN010000029">
    <property type="protein sequence ID" value="MFH5228523.1"/>
    <property type="molecule type" value="Genomic_DNA"/>
</dbReference>
<protein>
    <submittedName>
        <fullName evidence="2">GGDEF domain-containing protein</fullName>
        <ecNumber evidence="2">2.7.7.65</ecNumber>
    </submittedName>
</protein>
<keyword evidence="2" id="KW-0548">Nucleotidyltransferase</keyword>
<accession>A0ABW7K0I7</accession>
<dbReference type="PANTHER" id="PTHR45138">
    <property type="entry name" value="REGULATORY COMPONENTS OF SENSORY TRANSDUCTION SYSTEM"/>
    <property type="match status" value="1"/>
</dbReference>
<feature type="domain" description="GGDEF" evidence="1">
    <location>
        <begin position="13"/>
        <end position="130"/>
    </location>
</feature>
<dbReference type="GO" id="GO:0052621">
    <property type="term" value="F:diguanylate cyclase activity"/>
    <property type="evidence" value="ECO:0007669"/>
    <property type="project" value="UniProtKB-EC"/>
</dbReference>
<dbReference type="Proteomes" id="UP001609219">
    <property type="component" value="Unassembled WGS sequence"/>
</dbReference>
<dbReference type="Gene3D" id="3.30.70.270">
    <property type="match status" value="1"/>
</dbReference>
<organism evidence="2 3">
    <name type="scientific">Antrihabitans spumae</name>
    <dbReference type="NCBI Taxonomy" id="3373370"/>
    <lineage>
        <taxon>Bacteria</taxon>
        <taxon>Bacillati</taxon>
        <taxon>Actinomycetota</taxon>
        <taxon>Actinomycetes</taxon>
        <taxon>Mycobacteriales</taxon>
        <taxon>Nocardiaceae</taxon>
        <taxon>Antrihabitans</taxon>
    </lineage>
</organism>
<dbReference type="InterPro" id="IPR029787">
    <property type="entry name" value="Nucleotide_cyclase"/>
</dbReference>
<keyword evidence="2" id="KW-0808">Transferase</keyword>
<dbReference type="InterPro" id="IPR000160">
    <property type="entry name" value="GGDEF_dom"/>
</dbReference>
<evidence type="ECO:0000313" key="2">
    <source>
        <dbReference type="EMBL" id="MFH5228523.1"/>
    </source>
</evidence>
<proteinExistence type="predicted"/>
<dbReference type="PANTHER" id="PTHR45138:SF24">
    <property type="entry name" value="DIGUANYLATE CYCLASE DGCC-RELATED"/>
    <property type="match status" value="1"/>
</dbReference>
<dbReference type="Pfam" id="PF00990">
    <property type="entry name" value="GGDEF"/>
    <property type="match status" value="1"/>
</dbReference>
<dbReference type="CDD" id="cd01949">
    <property type="entry name" value="GGDEF"/>
    <property type="match status" value="1"/>
</dbReference>
<sequence>MARDLGAARRTGQSMVLGFLDVDGLKQVNDRHGHAAGDNTLQAVSVTLRSMLREYDLTVRYGGDEFLFSVVGATEQDARMRIEAVNAALSAAGQNSVTCGLVTIGVDETLAAAIDRADHLLYEGRPHDGP</sequence>
<dbReference type="InterPro" id="IPR043128">
    <property type="entry name" value="Rev_trsase/Diguanyl_cyclase"/>
</dbReference>
<dbReference type="NCBIfam" id="TIGR00254">
    <property type="entry name" value="GGDEF"/>
    <property type="match status" value="1"/>
</dbReference>
<evidence type="ECO:0000259" key="1">
    <source>
        <dbReference type="PROSITE" id="PS50887"/>
    </source>
</evidence>
<gene>
    <name evidence="2" type="ORF">ACHIRB_08035</name>
</gene>
<dbReference type="EC" id="2.7.7.65" evidence="2"/>